<evidence type="ECO:0008006" key="3">
    <source>
        <dbReference type="Google" id="ProtNLM"/>
    </source>
</evidence>
<comment type="caution">
    <text evidence="1">The sequence shown here is derived from an EMBL/GenBank/DDBJ whole genome shotgun (WGS) entry which is preliminary data.</text>
</comment>
<feature type="non-terminal residue" evidence="1">
    <location>
        <position position="1"/>
    </location>
</feature>
<name>A0AAD7DFA0_MYCRO</name>
<dbReference type="InterPro" id="IPR011333">
    <property type="entry name" value="SKP1/BTB/POZ_sf"/>
</dbReference>
<protein>
    <recommendedName>
        <fullName evidence="3">BTB domain-containing protein</fullName>
    </recommendedName>
</protein>
<evidence type="ECO:0000313" key="2">
    <source>
        <dbReference type="Proteomes" id="UP001221757"/>
    </source>
</evidence>
<organism evidence="1 2">
    <name type="scientific">Mycena rosella</name>
    <name type="common">Pink bonnet</name>
    <name type="synonym">Agaricus rosellus</name>
    <dbReference type="NCBI Taxonomy" id="1033263"/>
    <lineage>
        <taxon>Eukaryota</taxon>
        <taxon>Fungi</taxon>
        <taxon>Dikarya</taxon>
        <taxon>Basidiomycota</taxon>
        <taxon>Agaricomycotina</taxon>
        <taxon>Agaricomycetes</taxon>
        <taxon>Agaricomycetidae</taxon>
        <taxon>Agaricales</taxon>
        <taxon>Marasmiineae</taxon>
        <taxon>Mycenaceae</taxon>
        <taxon>Mycena</taxon>
    </lineage>
</organism>
<gene>
    <name evidence="1" type="ORF">B0H17DRAFT_912302</name>
</gene>
<reference evidence="1" key="1">
    <citation type="submission" date="2023-03" db="EMBL/GenBank/DDBJ databases">
        <title>Massive genome expansion in bonnet fungi (Mycena s.s.) driven by repeated elements and novel gene families across ecological guilds.</title>
        <authorList>
            <consortium name="Lawrence Berkeley National Laboratory"/>
            <person name="Harder C.B."/>
            <person name="Miyauchi S."/>
            <person name="Viragh M."/>
            <person name="Kuo A."/>
            <person name="Thoen E."/>
            <person name="Andreopoulos B."/>
            <person name="Lu D."/>
            <person name="Skrede I."/>
            <person name="Drula E."/>
            <person name="Henrissat B."/>
            <person name="Morin E."/>
            <person name="Kohler A."/>
            <person name="Barry K."/>
            <person name="LaButti K."/>
            <person name="Morin E."/>
            <person name="Salamov A."/>
            <person name="Lipzen A."/>
            <person name="Mereny Z."/>
            <person name="Hegedus B."/>
            <person name="Baldrian P."/>
            <person name="Stursova M."/>
            <person name="Weitz H."/>
            <person name="Taylor A."/>
            <person name="Grigoriev I.V."/>
            <person name="Nagy L.G."/>
            <person name="Martin F."/>
            <person name="Kauserud H."/>
        </authorList>
    </citation>
    <scope>NUCLEOTIDE SEQUENCE</scope>
    <source>
        <strain evidence="1">CBHHK067</strain>
    </source>
</reference>
<feature type="non-terminal residue" evidence="1">
    <location>
        <position position="318"/>
    </location>
</feature>
<proteinExistence type="predicted"/>
<dbReference type="AlphaFoldDB" id="A0AAD7DFA0"/>
<dbReference type="Proteomes" id="UP001221757">
    <property type="component" value="Unassembled WGS sequence"/>
</dbReference>
<keyword evidence="2" id="KW-1185">Reference proteome</keyword>
<sequence length="318" mass="35405">NAPTRVEELWFSDGSLVVRAEQSLFRISGGILVARSSVFKDMLAFPQPPDAENIDGCPVVRLPDQAADVTLFFRAIFDSSFFEPFPTKTNLDIIISILHLSNKYAVDYLQRRALVHLSSRYPTTMSEYNQWATSTSLFPRVDDIAHHVAAIQISREVGALWILPAAFYQIAARDEEDVQTGLDCVSYNAHSVEFSGSDKLVFLKSSLQIARCANQITSFLHSPIHIPGCEGEQSTNARLRAAGKIHEYITGFGADADPLFLCKGAGVWTLLHNGCCQACFNFFVDTHEAARETLWNTLPKFCGLPPWEELEKMKAEAL</sequence>
<dbReference type="EMBL" id="JARKIE010000069">
    <property type="protein sequence ID" value="KAJ7689803.1"/>
    <property type="molecule type" value="Genomic_DNA"/>
</dbReference>
<evidence type="ECO:0000313" key="1">
    <source>
        <dbReference type="EMBL" id="KAJ7689803.1"/>
    </source>
</evidence>
<accession>A0AAD7DFA0</accession>
<dbReference type="Gene3D" id="3.30.710.10">
    <property type="entry name" value="Potassium Channel Kv1.1, Chain A"/>
    <property type="match status" value="1"/>
</dbReference>